<feature type="compositionally biased region" description="Polar residues" evidence="1">
    <location>
        <begin position="12"/>
        <end position="22"/>
    </location>
</feature>
<feature type="region of interest" description="Disordered" evidence="1">
    <location>
        <begin position="1"/>
        <end position="59"/>
    </location>
</feature>
<reference evidence="2 3" key="1">
    <citation type="journal article" date="2024" name="Microbiol. Resour. Announc.">
        <title>Genome annotations for the ascomycete fungi Trichoderma harzianum, Trichoderma aggressivum, and Purpureocillium lilacinum.</title>
        <authorList>
            <person name="Beijen E.P.W."/>
            <person name="Ohm R.A."/>
        </authorList>
    </citation>
    <scope>NUCLEOTIDE SEQUENCE [LARGE SCALE GENOMIC DNA]</scope>
    <source>
        <strain evidence="2 3">CBS 150709</strain>
    </source>
</reference>
<organism evidence="2 3">
    <name type="scientific">Purpureocillium lilacinum</name>
    <name type="common">Paecilomyces lilacinus</name>
    <dbReference type="NCBI Taxonomy" id="33203"/>
    <lineage>
        <taxon>Eukaryota</taxon>
        <taxon>Fungi</taxon>
        <taxon>Dikarya</taxon>
        <taxon>Ascomycota</taxon>
        <taxon>Pezizomycotina</taxon>
        <taxon>Sordariomycetes</taxon>
        <taxon>Hypocreomycetidae</taxon>
        <taxon>Hypocreales</taxon>
        <taxon>Ophiocordycipitaceae</taxon>
        <taxon>Purpureocillium</taxon>
    </lineage>
</organism>
<accession>A0ABR0CFY9</accession>
<gene>
    <name evidence="2" type="ORF">Purlil1_775</name>
</gene>
<name>A0ABR0CFY9_PURLI</name>
<evidence type="ECO:0000313" key="3">
    <source>
        <dbReference type="Proteomes" id="UP001287286"/>
    </source>
</evidence>
<comment type="caution">
    <text evidence="2">The sequence shown here is derived from an EMBL/GenBank/DDBJ whole genome shotgun (WGS) entry which is preliminary data.</text>
</comment>
<evidence type="ECO:0000256" key="1">
    <source>
        <dbReference type="SAM" id="MobiDB-lite"/>
    </source>
</evidence>
<feature type="compositionally biased region" description="Low complexity" evidence="1">
    <location>
        <begin position="94"/>
        <end position="111"/>
    </location>
</feature>
<proteinExistence type="predicted"/>
<feature type="compositionally biased region" description="Basic and acidic residues" evidence="1">
    <location>
        <begin position="1"/>
        <end position="11"/>
    </location>
</feature>
<sequence length="338" mass="35813">MTSSYEYKENNRNSPMHDTMISSMPHGGEHEERRALDGSSFDTSTSARAPGQVSKAILRPAQVVGPRSRGQNAPVVRVKRLRAAEYSVELAASSSGKGMAGGPTAAAGGARPPMPSPTRDRPGTATLLDGRWARPPSLPKKEPLSPAVCLGLDGLGLAEPPTPDEVGSYLNFRYLALRYRLLQRLLQPQPACAPCPLPEGRDSFFERPVANCPATHPPSTTLCPASPGTQAPVILPPHSTTVGAGPHSRLLPRPSARPPVFVAIPVRIRNHDAGGIHALAANTLHRCTTTRHVASDRSSLALPLATQSGRLFATWTIAADSCSLAPCSLVPVLRRMAS</sequence>
<keyword evidence="3" id="KW-1185">Reference proteome</keyword>
<protein>
    <submittedName>
        <fullName evidence="2">Uncharacterized protein</fullName>
    </submittedName>
</protein>
<feature type="region of interest" description="Disordered" evidence="1">
    <location>
        <begin position="94"/>
        <end position="125"/>
    </location>
</feature>
<dbReference type="Proteomes" id="UP001287286">
    <property type="component" value="Unassembled WGS sequence"/>
</dbReference>
<dbReference type="EMBL" id="JAWRVI010000002">
    <property type="protein sequence ID" value="KAK4095079.1"/>
    <property type="molecule type" value="Genomic_DNA"/>
</dbReference>
<evidence type="ECO:0000313" key="2">
    <source>
        <dbReference type="EMBL" id="KAK4095079.1"/>
    </source>
</evidence>
<feature type="compositionally biased region" description="Basic and acidic residues" evidence="1">
    <location>
        <begin position="27"/>
        <end position="36"/>
    </location>
</feature>